<feature type="repeat" description="ANK" evidence="3">
    <location>
        <begin position="681"/>
        <end position="713"/>
    </location>
</feature>
<feature type="repeat" description="ANK" evidence="3">
    <location>
        <begin position="1074"/>
        <end position="1107"/>
    </location>
</feature>
<feature type="repeat" description="ANK" evidence="3">
    <location>
        <begin position="973"/>
        <end position="1005"/>
    </location>
</feature>
<feature type="repeat" description="ANK" evidence="3">
    <location>
        <begin position="1039"/>
        <end position="1073"/>
    </location>
</feature>
<evidence type="ECO:0000256" key="1">
    <source>
        <dbReference type="ARBA" id="ARBA00022737"/>
    </source>
</evidence>
<evidence type="ECO:0000313" key="6">
    <source>
        <dbReference type="Proteomes" id="UP000481858"/>
    </source>
</evidence>
<feature type="repeat" description="ANK" evidence="3">
    <location>
        <begin position="1108"/>
        <end position="1140"/>
    </location>
</feature>
<dbReference type="InterPro" id="IPR010730">
    <property type="entry name" value="HET"/>
</dbReference>
<feature type="repeat" description="ANK" evidence="3">
    <location>
        <begin position="616"/>
        <end position="648"/>
    </location>
</feature>
<dbReference type="Proteomes" id="UP000481858">
    <property type="component" value="Unassembled WGS sequence"/>
</dbReference>
<dbReference type="OrthoDB" id="20872at2759"/>
<dbReference type="PANTHER" id="PTHR24188:SF29">
    <property type="entry name" value="GH09064P"/>
    <property type="match status" value="1"/>
</dbReference>
<dbReference type="Pfam" id="PF00023">
    <property type="entry name" value="Ank"/>
    <property type="match status" value="4"/>
</dbReference>
<dbReference type="Gene3D" id="1.25.40.20">
    <property type="entry name" value="Ankyrin repeat-containing domain"/>
    <property type="match status" value="7"/>
</dbReference>
<feature type="repeat" description="ANK" evidence="3">
    <location>
        <begin position="1243"/>
        <end position="1275"/>
    </location>
</feature>
<organism evidence="5 6">
    <name type="scientific">Xylaria multiplex</name>
    <dbReference type="NCBI Taxonomy" id="323545"/>
    <lineage>
        <taxon>Eukaryota</taxon>
        <taxon>Fungi</taxon>
        <taxon>Dikarya</taxon>
        <taxon>Ascomycota</taxon>
        <taxon>Pezizomycotina</taxon>
        <taxon>Sordariomycetes</taxon>
        <taxon>Xylariomycetidae</taxon>
        <taxon>Xylariales</taxon>
        <taxon>Xylariaceae</taxon>
        <taxon>Xylaria</taxon>
    </lineage>
</organism>
<dbReference type="InterPro" id="IPR036770">
    <property type="entry name" value="Ankyrin_rpt-contain_sf"/>
</dbReference>
<proteinExistence type="predicted"/>
<feature type="repeat" description="ANK" evidence="3">
    <location>
        <begin position="781"/>
        <end position="813"/>
    </location>
</feature>
<feature type="repeat" description="ANK" evidence="3">
    <location>
        <begin position="1142"/>
        <end position="1176"/>
    </location>
</feature>
<protein>
    <recommendedName>
        <fullName evidence="4">Heterokaryon incompatibility domain-containing protein</fullName>
    </recommendedName>
</protein>
<gene>
    <name evidence="5" type="ORF">GQX73_g2407</name>
</gene>
<dbReference type="Pfam" id="PF12796">
    <property type="entry name" value="Ank_2"/>
    <property type="match status" value="7"/>
</dbReference>
<comment type="caution">
    <text evidence="5">The sequence shown here is derived from an EMBL/GenBank/DDBJ whole genome shotgun (WGS) entry which is preliminary data.</text>
</comment>
<dbReference type="InterPro" id="IPR002110">
    <property type="entry name" value="Ankyrin_rpt"/>
</dbReference>
<dbReference type="PRINTS" id="PR01415">
    <property type="entry name" value="ANKYRIN"/>
</dbReference>
<feature type="repeat" description="ANK" evidence="3">
    <location>
        <begin position="878"/>
        <end position="910"/>
    </location>
</feature>
<dbReference type="Pfam" id="PF06985">
    <property type="entry name" value="HET"/>
    <property type="match status" value="1"/>
</dbReference>
<evidence type="ECO:0000259" key="4">
    <source>
        <dbReference type="Pfam" id="PF06985"/>
    </source>
</evidence>
<dbReference type="PROSITE" id="PS50088">
    <property type="entry name" value="ANK_REPEAT"/>
    <property type="match status" value="16"/>
</dbReference>
<evidence type="ECO:0000313" key="5">
    <source>
        <dbReference type="EMBL" id="KAF2971193.1"/>
    </source>
</evidence>
<dbReference type="PROSITE" id="PS50297">
    <property type="entry name" value="ANK_REP_REGION"/>
    <property type="match status" value="16"/>
</dbReference>
<keyword evidence="6" id="KW-1185">Reference proteome</keyword>
<feature type="repeat" description="ANK" evidence="3">
    <location>
        <begin position="1006"/>
        <end position="1038"/>
    </location>
</feature>
<reference evidence="5 6" key="1">
    <citation type="submission" date="2019-12" db="EMBL/GenBank/DDBJ databases">
        <title>Draft genome sequence of the ascomycete Xylaria multiplex DSM 110363.</title>
        <authorList>
            <person name="Buettner E."/>
            <person name="Kellner H."/>
        </authorList>
    </citation>
    <scope>NUCLEOTIDE SEQUENCE [LARGE SCALE GENOMIC DNA]</scope>
    <source>
        <strain evidence="5 6">DSM 110363</strain>
    </source>
</reference>
<feature type="domain" description="Heterokaryon incompatibility" evidence="4">
    <location>
        <begin position="142"/>
        <end position="216"/>
    </location>
</feature>
<accession>A0A7C8MXW9</accession>
<evidence type="ECO:0000256" key="2">
    <source>
        <dbReference type="ARBA" id="ARBA00023043"/>
    </source>
</evidence>
<feature type="repeat" description="ANK" evidence="3">
    <location>
        <begin position="1177"/>
        <end position="1209"/>
    </location>
</feature>
<name>A0A7C8MXW9_9PEZI</name>
<feature type="repeat" description="ANK" evidence="3">
    <location>
        <begin position="911"/>
        <end position="935"/>
    </location>
</feature>
<dbReference type="InParanoid" id="A0A7C8MXW9"/>
<dbReference type="PANTHER" id="PTHR24188">
    <property type="entry name" value="ANKYRIN REPEAT PROTEIN"/>
    <property type="match status" value="1"/>
</dbReference>
<feature type="repeat" description="ANK" evidence="3">
    <location>
        <begin position="1276"/>
        <end position="1308"/>
    </location>
</feature>
<keyword evidence="1" id="KW-0677">Repeat</keyword>
<sequence>MSLFNPTMLLERLETVGEQHLCPNRIWQACSRINDWPSKQSTLQEILGGMFSKDALRHEDHSACSIDYCEFSSRNFTAVQQYHEPRSYEESDEAHENHKQKGACFPLRNFFNETKLIQAIHSDKLTAWSLDGEAILEHPRPFMAVSHVWSDGTGAGTWLSTQVNECLYGYFKRIAKRFQCDGIWWDTLCVPQDRKARSKALGIMHRNYEDARVTLVHDRFLRNVPFEGPDRACLAIVLSSWFTRGWTALELAKSRKVKIIFKDSIKDLDKHILDKACKENYATKAIKDLRRDQFSDIEDLLSTLGPRYTSWLKDRATIAGLLAGIHIPDTNKDTFQRDIYQNILKEAKEISYDHLFHNSVTMLRGFSWCATSLFHLPHSITSQKLTINDLGEVSGTWKLLSVDHFDKAKCLWGSSHELIEAKLQYVLEKESNQHLLLVKPSERGPSDIEETKKGILAKILKNPCQGVPRFKCQFVGSLYFSSPLSDNEFVMREMTIGDTEGWQELKASEDAWHIMKNENDSLLENKNERIQERRVSQKANPGAEPESEIHRAAWFGDMSVAQLQKDDRRALLEQRDKLGRQAIHLAAERGHEVFVKTLLDWNDDPNSPIYSNSPENGQTPLHRAAWGGSLETVELLLRRGSNANAKDSTGNTALHIAADMGFEEVAKRLCEQTLVETRGRNGLTPLHYAALSGHYDVAELLIAQDAVIDAKDSKIGWTPLHCAAENGQASVIELLLDKGANVSEADDKVGWAPLHFAAMSGQMVAVEKLMEKADVNKEDKNGFTPLTFAAINGHINIVEMLISHGATVNNDEFDWSLEDLKTRKALIKWLKTNSKKFREKISSASWGRLYLAAMDGHTKTTRLVVDDELGVSEESVGNSDRLLHWAAGDGRLETVRLLIQIGTDKGVEDNDGRTPLWCAATAGYDDVVQALFEDGNAKSDNLLLAQAVGNGHEVAVRALIKAGANTEVVANDRGDTPLLLAVSGGYYGIVRILLEAGADVEATNDHGDTPLLLAADTEHQSIVQILLETGANIEAMNNNRQTPLLLTAKSKHKNEGIVQILVEAGANTEAKDDLGDTPLLLASKRHQSEDIIRILLKAGANIEASSTSEQTPLLVATRYGNEGAVRALLEEGSNIEVMLYGTEETPLLLAAGSEGKSEGIVKMLLEAGANTEASDNNSRTPLSVAARYGQREIVQMLLKAGANIENISYGGETPLFLAARFGHEGAIRELIEQGANMEVKNFSGNTPLSIATRYGHEGVTQALIEGGVNLEATTKGGDTPLLIAVMWDRKGVIRALVKAGANMEAANNLGKTPLSWNRKRGQRGTFQVLKEAIEETR</sequence>
<dbReference type="EMBL" id="WUBL01000015">
    <property type="protein sequence ID" value="KAF2971193.1"/>
    <property type="molecule type" value="Genomic_DNA"/>
</dbReference>
<dbReference type="SUPFAM" id="SSF48403">
    <property type="entry name" value="Ankyrin repeat"/>
    <property type="match status" value="2"/>
</dbReference>
<feature type="repeat" description="ANK" evidence="3">
    <location>
        <begin position="1210"/>
        <end position="1242"/>
    </location>
</feature>
<dbReference type="SMART" id="SM00248">
    <property type="entry name" value="ANK"/>
    <property type="match status" value="20"/>
</dbReference>
<feature type="repeat" description="ANK" evidence="3">
    <location>
        <begin position="715"/>
        <end position="747"/>
    </location>
</feature>
<keyword evidence="2 3" id="KW-0040">ANK repeat</keyword>
<evidence type="ECO:0000256" key="3">
    <source>
        <dbReference type="PROSITE-ProRule" id="PRU00023"/>
    </source>
</evidence>